<sequence length="93" mass="10379">MNITFFRLEPSADFTGHAIWERSKIRETCWVRASNEQDARLIASIKLRTAAPSGDDGSNSPWLNGLLVQCNQDVPPLDFGNRSLITVSGKIYL</sequence>
<organism evidence="1 2">
    <name type="scientific">Phyllobacterium myrsinacearum</name>
    <dbReference type="NCBI Taxonomy" id="28101"/>
    <lineage>
        <taxon>Bacteria</taxon>
        <taxon>Pseudomonadati</taxon>
        <taxon>Pseudomonadota</taxon>
        <taxon>Alphaproteobacteria</taxon>
        <taxon>Hyphomicrobiales</taxon>
        <taxon>Phyllobacteriaceae</taxon>
        <taxon>Phyllobacterium</taxon>
    </lineage>
</organism>
<comment type="caution">
    <text evidence="1">The sequence shown here is derived from an EMBL/GenBank/DDBJ whole genome shotgun (WGS) entry which is preliminary data.</text>
</comment>
<accession>A0A839EDQ4</accession>
<evidence type="ECO:0000313" key="2">
    <source>
        <dbReference type="Proteomes" id="UP000549052"/>
    </source>
</evidence>
<proteinExistence type="predicted"/>
<name>A0A839EDQ4_9HYPH</name>
<dbReference type="EMBL" id="JACGXN010000001">
    <property type="protein sequence ID" value="MBA8876455.1"/>
    <property type="molecule type" value="Genomic_DNA"/>
</dbReference>
<dbReference type="Proteomes" id="UP000549052">
    <property type="component" value="Unassembled WGS sequence"/>
</dbReference>
<protein>
    <submittedName>
        <fullName evidence="1">Uncharacterized protein</fullName>
    </submittedName>
</protein>
<evidence type="ECO:0000313" key="1">
    <source>
        <dbReference type="EMBL" id="MBA8876455.1"/>
    </source>
</evidence>
<reference evidence="1 2" key="1">
    <citation type="submission" date="2020-07" db="EMBL/GenBank/DDBJ databases">
        <title>Genomic Encyclopedia of Type Strains, Phase IV (KMG-V): Genome sequencing to study the core and pangenomes of soil and plant-associated prokaryotes.</title>
        <authorList>
            <person name="Whitman W."/>
        </authorList>
    </citation>
    <scope>NUCLEOTIDE SEQUENCE [LARGE SCALE GENOMIC DNA]</scope>
    <source>
        <strain evidence="1 2">AN3</strain>
    </source>
</reference>
<dbReference type="AlphaFoldDB" id="A0A839EDQ4"/>
<keyword evidence="2" id="KW-1185">Reference proteome</keyword>
<gene>
    <name evidence="1" type="ORF">FHW16_000137</name>
</gene>